<sequence>MRGPKRNPRESTAAITSTLGWIAFAVSIRTSVNNWNIGGFCNTENTSLEMVNGTVIYKLSYEVMIVVGSCGHYPPFAVVLDHLGPVREAVGVLGAARPPRKRSQRSGLDVAGGVARAVT</sequence>
<evidence type="ECO:0000313" key="3">
    <source>
        <dbReference type="Proteomes" id="UP001159042"/>
    </source>
</evidence>
<proteinExistence type="predicted"/>
<comment type="caution">
    <text evidence="2">The sequence shown here is derived from an EMBL/GenBank/DDBJ whole genome shotgun (WGS) entry which is preliminary data.</text>
</comment>
<feature type="region of interest" description="Disordered" evidence="1">
    <location>
        <begin position="99"/>
        <end position="119"/>
    </location>
</feature>
<dbReference type="Proteomes" id="UP001159042">
    <property type="component" value="Unassembled WGS sequence"/>
</dbReference>
<keyword evidence="3" id="KW-1185">Reference proteome</keyword>
<dbReference type="AlphaFoldDB" id="A0AAV8WCK3"/>
<name>A0AAV8WCK3_9CUCU</name>
<dbReference type="EMBL" id="JANEYG010000003">
    <property type="protein sequence ID" value="KAJ8924254.1"/>
    <property type="molecule type" value="Genomic_DNA"/>
</dbReference>
<evidence type="ECO:0000313" key="2">
    <source>
        <dbReference type="EMBL" id="KAJ8924254.1"/>
    </source>
</evidence>
<evidence type="ECO:0000256" key="1">
    <source>
        <dbReference type="SAM" id="MobiDB-lite"/>
    </source>
</evidence>
<gene>
    <name evidence="2" type="ORF">NQ315_007046</name>
</gene>
<organism evidence="2 3">
    <name type="scientific">Exocentrus adspersus</name>
    <dbReference type="NCBI Taxonomy" id="1586481"/>
    <lineage>
        <taxon>Eukaryota</taxon>
        <taxon>Metazoa</taxon>
        <taxon>Ecdysozoa</taxon>
        <taxon>Arthropoda</taxon>
        <taxon>Hexapoda</taxon>
        <taxon>Insecta</taxon>
        <taxon>Pterygota</taxon>
        <taxon>Neoptera</taxon>
        <taxon>Endopterygota</taxon>
        <taxon>Coleoptera</taxon>
        <taxon>Polyphaga</taxon>
        <taxon>Cucujiformia</taxon>
        <taxon>Chrysomeloidea</taxon>
        <taxon>Cerambycidae</taxon>
        <taxon>Lamiinae</taxon>
        <taxon>Acanthocinini</taxon>
        <taxon>Exocentrus</taxon>
    </lineage>
</organism>
<accession>A0AAV8WCK3</accession>
<reference evidence="2 3" key="1">
    <citation type="journal article" date="2023" name="Insect Mol. Biol.">
        <title>Genome sequencing provides insights into the evolution of gene families encoding plant cell wall-degrading enzymes in longhorned beetles.</title>
        <authorList>
            <person name="Shin N.R."/>
            <person name="Okamura Y."/>
            <person name="Kirsch R."/>
            <person name="Pauchet Y."/>
        </authorList>
    </citation>
    <scope>NUCLEOTIDE SEQUENCE [LARGE SCALE GENOMIC DNA]</scope>
    <source>
        <strain evidence="2">EAD_L_NR</strain>
    </source>
</reference>
<protein>
    <submittedName>
        <fullName evidence="2">Uncharacterized protein</fullName>
    </submittedName>
</protein>